<dbReference type="InterPro" id="IPR011095">
    <property type="entry name" value="Dala_Dala_lig_C"/>
</dbReference>
<dbReference type="InterPro" id="IPR011761">
    <property type="entry name" value="ATP-grasp"/>
</dbReference>
<evidence type="ECO:0000256" key="8">
    <source>
        <dbReference type="ARBA" id="ARBA00022842"/>
    </source>
</evidence>
<evidence type="ECO:0000259" key="13">
    <source>
        <dbReference type="PROSITE" id="PS50975"/>
    </source>
</evidence>
<dbReference type="Gene3D" id="3.30.470.20">
    <property type="entry name" value="ATP-grasp fold, B domain"/>
    <property type="match status" value="1"/>
</dbReference>
<evidence type="ECO:0000256" key="1">
    <source>
        <dbReference type="ARBA" id="ARBA00001936"/>
    </source>
</evidence>
<keyword evidence="6" id="KW-0547">Nucleotide-binding</keyword>
<dbReference type="GO" id="GO:0005524">
    <property type="term" value="F:ATP binding"/>
    <property type="evidence" value="ECO:0007669"/>
    <property type="project" value="UniProtKB-KW"/>
</dbReference>
<evidence type="ECO:0000256" key="12">
    <source>
        <dbReference type="ARBA" id="ARBA00023316"/>
    </source>
</evidence>
<evidence type="ECO:0000256" key="6">
    <source>
        <dbReference type="ARBA" id="ARBA00022741"/>
    </source>
</evidence>
<dbReference type="Gene3D" id="3.30.1490.20">
    <property type="entry name" value="ATP-grasp fold, A domain"/>
    <property type="match status" value="1"/>
</dbReference>
<protein>
    <submittedName>
        <fullName evidence="14">D-alanine--D-alanine ligase A</fullName>
        <ecNumber evidence="14">6.3.2.4</ecNumber>
    </submittedName>
</protein>
<proteinExistence type="inferred from homology"/>
<evidence type="ECO:0000256" key="7">
    <source>
        <dbReference type="ARBA" id="ARBA00022840"/>
    </source>
</evidence>
<dbReference type="SUPFAM" id="SSF56059">
    <property type="entry name" value="Glutathione synthetase ATP-binding domain-like"/>
    <property type="match status" value="1"/>
</dbReference>
<dbReference type="InterPro" id="IPR013815">
    <property type="entry name" value="ATP_grasp_subdomain_1"/>
</dbReference>
<keyword evidence="5" id="KW-0479">Metal-binding</keyword>
<dbReference type="EC" id="6.3.2.4" evidence="14"/>
<dbReference type="GO" id="GO:0008716">
    <property type="term" value="F:D-alanine-D-alanine ligase activity"/>
    <property type="evidence" value="ECO:0007669"/>
    <property type="project" value="UniProtKB-EC"/>
</dbReference>
<evidence type="ECO:0000256" key="11">
    <source>
        <dbReference type="ARBA" id="ARBA00023211"/>
    </source>
</evidence>
<accession>A0A644W7X9</accession>
<comment type="caution">
    <text evidence="14">The sequence shown here is derived from an EMBL/GenBank/DDBJ whole genome shotgun (WGS) entry which is preliminary data.</text>
</comment>
<dbReference type="PANTHER" id="PTHR23132">
    <property type="entry name" value="D-ALANINE--D-ALANINE LIGASE"/>
    <property type="match status" value="1"/>
</dbReference>
<dbReference type="InterPro" id="IPR000291">
    <property type="entry name" value="D-Ala_lig_Van_CS"/>
</dbReference>
<dbReference type="AlphaFoldDB" id="A0A644W7X9"/>
<name>A0A644W7X9_9ZZZZ</name>
<dbReference type="SUPFAM" id="SSF52440">
    <property type="entry name" value="PreATP-grasp domain"/>
    <property type="match status" value="1"/>
</dbReference>
<dbReference type="Pfam" id="PF07478">
    <property type="entry name" value="Dala_Dala_lig_C"/>
    <property type="match status" value="1"/>
</dbReference>
<dbReference type="GO" id="GO:0008360">
    <property type="term" value="P:regulation of cell shape"/>
    <property type="evidence" value="ECO:0007669"/>
    <property type="project" value="UniProtKB-KW"/>
</dbReference>
<dbReference type="PROSITE" id="PS50975">
    <property type="entry name" value="ATP_GRASP"/>
    <property type="match status" value="1"/>
</dbReference>
<dbReference type="InterPro" id="IPR016185">
    <property type="entry name" value="PreATP-grasp_dom_sf"/>
</dbReference>
<sequence length="360" mass="39056">MTIALVYGGRSTEHEVSISSAKAMHQALKQAGFSVLLIAITLEGRWYVQHGEVSKHISTDKSIHAVPGLGLFVDDVKLPIDAVFATTHGYGGEDGNLQGLCMLCKIPLCGCDTVSSALGMHKHLASSLFANEHIPTVPALLVTKEVLQQGSFDQIYAQARSSFGSDLFVKPENSGSSVGVSALKNCEIAAFGRAVELAGCYSERVLVQPLIHPLMEVETAVLRTQDNDLLVAGPGLVVDPGKEHVGFLSYEHKYGQIDTAHLRIPSGLDAETEETIREYARKAFLAIKGDGYARVDFFVCGTRIYLNEINTSPGMTETSHYPALMASIGYDLPKVCRHLVADALKRSEEERQRIYTPPSP</sequence>
<dbReference type="GO" id="GO:0009252">
    <property type="term" value="P:peptidoglycan biosynthetic process"/>
    <property type="evidence" value="ECO:0007669"/>
    <property type="project" value="UniProtKB-KW"/>
</dbReference>
<evidence type="ECO:0000256" key="9">
    <source>
        <dbReference type="ARBA" id="ARBA00022960"/>
    </source>
</evidence>
<keyword evidence="4 14" id="KW-0436">Ligase</keyword>
<keyword evidence="9" id="KW-0133">Cell shape</keyword>
<dbReference type="Pfam" id="PF01820">
    <property type="entry name" value="Dala_Dala_lig_N"/>
    <property type="match status" value="1"/>
</dbReference>
<evidence type="ECO:0000313" key="14">
    <source>
        <dbReference type="EMBL" id="MPL98553.1"/>
    </source>
</evidence>
<dbReference type="PROSITE" id="PS00843">
    <property type="entry name" value="DALA_DALA_LIGASE_1"/>
    <property type="match status" value="1"/>
</dbReference>
<dbReference type="InterPro" id="IPR005905">
    <property type="entry name" value="D_ala_D_ala"/>
</dbReference>
<gene>
    <name evidence="14" type="primary">ddlA_3</name>
    <name evidence="14" type="ORF">SDC9_44759</name>
</gene>
<evidence type="ECO:0000256" key="2">
    <source>
        <dbReference type="ARBA" id="ARBA00001946"/>
    </source>
</evidence>
<evidence type="ECO:0000256" key="10">
    <source>
        <dbReference type="ARBA" id="ARBA00022984"/>
    </source>
</evidence>
<dbReference type="GO" id="GO:0046872">
    <property type="term" value="F:metal ion binding"/>
    <property type="evidence" value="ECO:0007669"/>
    <property type="project" value="UniProtKB-KW"/>
</dbReference>
<dbReference type="PROSITE" id="PS00844">
    <property type="entry name" value="DALA_DALA_LIGASE_2"/>
    <property type="match status" value="1"/>
</dbReference>
<reference evidence="14" key="1">
    <citation type="submission" date="2019-08" db="EMBL/GenBank/DDBJ databases">
        <authorList>
            <person name="Kucharzyk K."/>
            <person name="Murdoch R.W."/>
            <person name="Higgins S."/>
            <person name="Loffler F."/>
        </authorList>
    </citation>
    <scope>NUCLEOTIDE SEQUENCE</scope>
</reference>
<organism evidence="14">
    <name type="scientific">bioreactor metagenome</name>
    <dbReference type="NCBI Taxonomy" id="1076179"/>
    <lineage>
        <taxon>unclassified sequences</taxon>
        <taxon>metagenomes</taxon>
        <taxon>ecological metagenomes</taxon>
    </lineage>
</organism>
<comment type="cofactor">
    <cofactor evidence="1">
        <name>Mn(2+)</name>
        <dbReference type="ChEBI" id="CHEBI:29035"/>
    </cofactor>
</comment>
<comment type="similarity">
    <text evidence="3">Belongs to the D-alanine--D-alanine ligase family.</text>
</comment>
<keyword evidence="10" id="KW-0573">Peptidoglycan synthesis</keyword>
<keyword evidence="12" id="KW-0961">Cell wall biogenesis/degradation</keyword>
<keyword evidence="7" id="KW-0067">ATP-binding</keyword>
<feature type="domain" description="ATP-grasp" evidence="13">
    <location>
        <begin position="126"/>
        <end position="341"/>
    </location>
</feature>
<dbReference type="PANTHER" id="PTHR23132:SF25">
    <property type="entry name" value="D-ALANINE--D-ALANINE LIGASE A"/>
    <property type="match status" value="1"/>
</dbReference>
<dbReference type="Gene3D" id="3.40.50.20">
    <property type="match status" value="1"/>
</dbReference>
<dbReference type="EMBL" id="VSSQ01000615">
    <property type="protein sequence ID" value="MPL98553.1"/>
    <property type="molecule type" value="Genomic_DNA"/>
</dbReference>
<evidence type="ECO:0000256" key="5">
    <source>
        <dbReference type="ARBA" id="ARBA00022723"/>
    </source>
</evidence>
<keyword evidence="8" id="KW-0460">Magnesium</keyword>
<keyword evidence="11" id="KW-0464">Manganese</keyword>
<evidence type="ECO:0000256" key="3">
    <source>
        <dbReference type="ARBA" id="ARBA00010871"/>
    </source>
</evidence>
<dbReference type="NCBIfam" id="NF002528">
    <property type="entry name" value="PRK01966.1-4"/>
    <property type="match status" value="1"/>
</dbReference>
<dbReference type="InterPro" id="IPR011127">
    <property type="entry name" value="Dala_Dala_lig_N"/>
</dbReference>
<dbReference type="GO" id="GO:0071555">
    <property type="term" value="P:cell wall organization"/>
    <property type="evidence" value="ECO:0007669"/>
    <property type="project" value="UniProtKB-KW"/>
</dbReference>
<dbReference type="PIRSF" id="PIRSF039102">
    <property type="entry name" value="Ddl/VanB"/>
    <property type="match status" value="1"/>
</dbReference>
<evidence type="ECO:0000256" key="4">
    <source>
        <dbReference type="ARBA" id="ARBA00022598"/>
    </source>
</evidence>
<dbReference type="HAMAP" id="MF_00047">
    <property type="entry name" value="Dala_Dala_lig"/>
    <property type="match status" value="1"/>
</dbReference>
<dbReference type="GO" id="GO:0005829">
    <property type="term" value="C:cytosol"/>
    <property type="evidence" value="ECO:0007669"/>
    <property type="project" value="TreeGrafter"/>
</dbReference>
<comment type="cofactor">
    <cofactor evidence="2">
        <name>Mg(2+)</name>
        <dbReference type="ChEBI" id="CHEBI:18420"/>
    </cofactor>
</comment>